<dbReference type="EMBL" id="JADCNL010000006">
    <property type="protein sequence ID" value="KAG0476925.1"/>
    <property type="molecule type" value="Genomic_DNA"/>
</dbReference>
<sequence>MWVSLNAVLHRKAIVGAATEIDEYILPKFDTCASRSTRVLPASAFYFSHRSRNLQIQDGLKEVVIYIPFYEIPGINKPVFSSAACSEIRGLCAKRIPESPDSYQFRCFED</sequence>
<accession>A0A835QVD1</accession>
<dbReference type="Proteomes" id="UP000636800">
    <property type="component" value="Chromosome 6"/>
</dbReference>
<evidence type="ECO:0000313" key="2">
    <source>
        <dbReference type="Proteomes" id="UP000636800"/>
    </source>
</evidence>
<proteinExistence type="predicted"/>
<gene>
    <name evidence="1" type="ORF">HPP92_013766</name>
</gene>
<dbReference type="AlphaFoldDB" id="A0A835QVD1"/>
<keyword evidence="2" id="KW-1185">Reference proteome</keyword>
<evidence type="ECO:0000313" key="1">
    <source>
        <dbReference type="EMBL" id="KAG0476925.1"/>
    </source>
</evidence>
<dbReference type="OrthoDB" id="274828at2759"/>
<comment type="caution">
    <text evidence="1">The sequence shown here is derived from an EMBL/GenBank/DDBJ whole genome shotgun (WGS) entry which is preliminary data.</text>
</comment>
<reference evidence="1 2" key="1">
    <citation type="journal article" date="2020" name="Nat. Food">
        <title>A phased Vanilla planifolia genome enables genetic improvement of flavour and production.</title>
        <authorList>
            <person name="Hasing T."/>
            <person name="Tang H."/>
            <person name="Brym M."/>
            <person name="Khazi F."/>
            <person name="Huang T."/>
            <person name="Chambers A.H."/>
        </authorList>
    </citation>
    <scope>NUCLEOTIDE SEQUENCE [LARGE SCALE GENOMIC DNA]</scope>
    <source>
        <tissue evidence="1">Leaf</tissue>
    </source>
</reference>
<organism evidence="1 2">
    <name type="scientific">Vanilla planifolia</name>
    <name type="common">Vanilla</name>
    <dbReference type="NCBI Taxonomy" id="51239"/>
    <lineage>
        <taxon>Eukaryota</taxon>
        <taxon>Viridiplantae</taxon>
        <taxon>Streptophyta</taxon>
        <taxon>Embryophyta</taxon>
        <taxon>Tracheophyta</taxon>
        <taxon>Spermatophyta</taxon>
        <taxon>Magnoliopsida</taxon>
        <taxon>Liliopsida</taxon>
        <taxon>Asparagales</taxon>
        <taxon>Orchidaceae</taxon>
        <taxon>Vanilloideae</taxon>
        <taxon>Vanilleae</taxon>
        <taxon>Vanilla</taxon>
    </lineage>
</organism>
<protein>
    <submittedName>
        <fullName evidence="1">Uncharacterized protein</fullName>
    </submittedName>
</protein>
<name>A0A835QVD1_VANPL</name>